<evidence type="ECO:0008006" key="3">
    <source>
        <dbReference type="Google" id="ProtNLM"/>
    </source>
</evidence>
<evidence type="ECO:0000313" key="1">
    <source>
        <dbReference type="EMBL" id="MCX2722595.1"/>
    </source>
</evidence>
<comment type="caution">
    <text evidence="1">The sequence shown here is derived from an EMBL/GenBank/DDBJ whole genome shotgun (WGS) entry which is preliminary data.</text>
</comment>
<evidence type="ECO:0000313" key="2">
    <source>
        <dbReference type="Proteomes" id="UP001300261"/>
    </source>
</evidence>
<protein>
    <recommendedName>
        <fullName evidence="3">DprA winged helix domain-containing protein</fullName>
    </recommendedName>
</protein>
<dbReference type="Proteomes" id="UP001300261">
    <property type="component" value="Unassembled WGS sequence"/>
</dbReference>
<dbReference type="RefSeq" id="WP_265962263.1">
    <property type="nucleotide sequence ID" value="NZ_JAPEVI010000003.1"/>
</dbReference>
<sequence length="163" mass="17707">MNQSTRILPDLTAEAADFGAKLGRVLDPVAMERLSKLHPDGVRVFDIADHHGIGWKDACDVVAAAEASGRMKVRRGPDGVVRFMWMPGTMPPLTGLEKAILRQAQRDLAGGPDEIWITGVAHTLDVSEQAVRHALEFLVFADLLKRVGVGYALTKLGRTEGEV</sequence>
<accession>A0ABT3R041</accession>
<name>A0ABT3R041_9HYPH</name>
<proteinExistence type="predicted"/>
<gene>
    <name evidence="1" type="ORF">ON753_09385</name>
</gene>
<dbReference type="EMBL" id="JAPEVI010000003">
    <property type="protein sequence ID" value="MCX2722595.1"/>
    <property type="molecule type" value="Genomic_DNA"/>
</dbReference>
<reference evidence="1 2" key="1">
    <citation type="journal article" date="2016" name="Int. J. Syst. Evol. Microbiol.">
        <title>Labrenzia salina sp. nov., isolated from the rhizosphere of the halophyte Arthrocnemum macrostachyum.</title>
        <authorList>
            <person name="Camacho M."/>
            <person name="Redondo-Gomez S."/>
            <person name="Rodriguez-Llorente I."/>
            <person name="Rohde M."/>
            <person name="Sproer C."/>
            <person name="Schumann P."/>
            <person name="Klenk H.P."/>
            <person name="Montero-Calasanz M.D.C."/>
        </authorList>
    </citation>
    <scope>NUCLEOTIDE SEQUENCE [LARGE SCALE GENOMIC DNA]</scope>
    <source>
        <strain evidence="1 2">DSM 29163</strain>
    </source>
</reference>
<keyword evidence="2" id="KW-1185">Reference proteome</keyword>
<organism evidence="1 2">
    <name type="scientific">Roseibium salinum</name>
    <dbReference type="NCBI Taxonomy" id="1604349"/>
    <lineage>
        <taxon>Bacteria</taxon>
        <taxon>Pseudomonadati</taxon>
        <taxon>Pseudomonadota</taxon>
        <taxon>Alphaproteobacteria</taxon>
        <taxon>Hyphomicrobiales</taxon>
        <taxon>Stappiaceae</taxon>
        <taxon>Roseibium</taxon>
    </lineage>
</organism>